<name>A0ABC9ZLS2_CORST</name>
<evidence type="ECO:0008006" key="5">
    <source>
        <dbReference type="Google" id="ProtNLM"/>
    </source>
</evidence>
<gene>
    <name evidence="3" type="ORF">Cst04h_12670</name>
</gene>
<reference evidence="3 4" key="1">
    <citation type="submission" date="2019-06" db="EMBL/GenBank/DDBJ databases">
        <title>Draft genome sequence of Corynebacterium striatum NBRC 15291.</title>
        <authorList>
            <person name="Miura T."/>
            <person name="Furukawa M."/>
            <person name="Shimamura M."/>
            <person name="Ohyama Y."/>
            <person name="Yamazoe A."/>
            <person name="Kawasaki H."/>
        </authorList>
    </citation>
    <scope>NUCLEOTIDE SEQUENCE [LARGE SCALE GENOMIC DNA]</scope>
    <source>
        <strain evidence="3 4">NBRC 15291</strain>
    </source>
</reference>
<accession>A0ABC9ZLS2</accession>
<evidence type="ECO:0000256" key="2">
    <source>
        <dbReference type="SAM" id="Phobius"/>
    </source>
</evidence>
<evidence type="ECO:0000313" key="3">
    <source>
        <dbReference type="EMBL" id="GEA43097.1"/>
    </source>
</evidence>
<dbReference type="GO" id="GO:0005975">
    <property type="term" value="P:carbohydrate metabolic process"/>
    <property type="evidence" value="ECO:0007669"/>
    <property type="project" value="UniProtKB-ARBA"/>
</dbReference>
<protein>
    <recommendedName>
        <fullName evidence="5">Surface anchored protein</fullName>
    </recommendedName>
</protein>
<feature type="region of interest" description="Disordered" evidence="1">
    <location>
        <begin position="189"/>
        <end position="243"/>
    </location>
</feature>
<feature type="compositionally biased region" description="Pro residues" evidence="1">
    <location>
        <begin position="196"/>
        <end position="233"/>
    </location>
</feature>
<sequence>MTKGLEQMTSHARAVRTSRSLVAAIALSAGLLGGANGAVGVADAAQVAGLSDQPGVSRDYGTDTLSITLSPGNGDPVNPATGKVAGVTIKLERLQGIDPENAADKAKVRNTSADEIADWPTDRTITAVTNEAGQVRFQGLEKGIYLVTSQAPAGAAAGEYREISPFLVAVPFHAVADNPRPVEGVIVAKTNNTVPPNTPPTEPPTTPRTTPPTTPSTPPPGDTPPGETPPPRETPGSGNEKEREQGALAMTGVQIIGLVLAAVALMGAGLLMLLITKKRKQEG</sequence>
<dbReference type="EMBL" id="BJLD01000001">
    <property type="protein sequence ID" value="GEA43097.1"/>
    <property type="molecule type" value="Genomic_DNA"/>
</dbReference>
<keyword evidence="2" id="KW-0472">Membrane</keyword>
<keyword evidence="2" id="KW-1133">Transmembrane helix</keyword>
<proteinExistence type="predicted"/>
<evidence type="ECO:0000313" key="4">
    <source>
        <dbReference type="Proteomes" id="UP000315234"/>
    </source>
</evidence>
<dbReference type="Proteomes" id="UP000315234">
    <property type="component" value="Unassembled WGS sequence"/>
</dbReference>
<evidence type="ECO:0000256" key="1">
    <source>
        <dbReference type="SAM" id="MobiDB-lite"/>
    </source>
</evidence>
<dbReference type="Gene3D" id="2.60.40.10">
    <property type="entry name" value="Immunoglobulins"/>
    <property type="match status" value="1"/>
</dbReference>
<keyword evidence="2" id="KW-0812">Transmembrane</keyword>
<dbReference type="AlphaFoldDB" id="A0ABC9ZLS2"/>
<feature type="transmembrane region" description="Helical" evidence="2">
    <location>
        <begin position="255"/>
        <end position="275"/>
    </location>
</feature>
<organism evidence="3 4">
    <name type="scientific">Corynebacterium striatum</name>
    <dbReference type="NCBI Taxonomy" id="43770"/>
    <lineage>
        <taxon>Bacteria</taxon>
        <taxon>Bacillati</taxon>
        <taxon>Actinomycetota</taxon>
        <taxon>Actinomycetes</taxon>
        <taxon>Mycobacteriales</taxon>
        <taxon>Corynebacteriaceae</taxon>
        <taxon>Corynebacterium</taxon>
    </lineage>
</organism>
<comment type="caution">
    <text evidence="3">The sequence shown here is derived from an EMBL/GenBank/DDBJ whole genome shotgun (WGS) entry which is preliminary data.</text>
</comment>
<dbReference type="InterPro" id="IPR013783">
    <property type="entry name" value="Ig-like_fold"/>
</dbReference>